<organism evidence="1 2">
    <name type="scientific">Rattus norvegicus</name>
    <name type="common">Rat</name>
    <dbReference type="NCBI Taxonomy" id="10116"/>
    <lineage>
        <taxon>Eukaryota</taxon>
        <taxon>Metazoa</taxon>
        <taxon>Chordata</taxon>
        <taxon>Craniata</taxon>
        <taxon>Vertebrata</taxon>
        <taxon>Euteleostomi</taxon>
        <taxon>Mammalia</taxon>
        <taxon>Eutheria</taxon>
        <taxon>Euarchontoglires</taxon>
        <taxon>Glires</taxon>
        <taxon>Rodentia</taxon>
        <taxon>Myomorpha</taxon>
        <taxon>Muroidea</taxon>
        <taxon>Muridae</taxon>
        <taxon>Murinae</taxon>
        <taxon>Rattus</taxon>
    </lineage>
</organism>
<gene>
    <name evidence="1" type="ORF">rCG_33587</name>
</gene>
<accession>A6HIN8</accession>
<sequence length="64" mass="6980">MPIMPALGKRDEGSGVQGQPWLHEILSSRKRGAGEMAQLLRVLVAFAEDPVLVPSTYMVAHSHL</sequence>
<dbReference type="EMBL" id="CH473948">
    <property type="protein sequence ID" value="EDM05893.1"/>
    <property type="molecule type" value="Genomic_DNA"/>
</dbReference>
<name>A6HIN8_RAT</name>
<protein>
    <submittedName>
        <fullName evidence="1">RCG33587</fullName>
    </submittedName>
</protein>
<evidence type="ECO:0000313" key="1">
    <source>
        <dbReference type="EMBL" id="EDM05893.1"/>
    </source>
</evidence>
<proteinExistence type="predicted"/>
<reference evidence="1 2" key="1">
    <citation type="submission" date="2005-07" db="EMBL/GenBank/DDBJ databases">
        <authorList>
            <person name="Mural R.J."/>
            <person name="Li P.W."/>
            <person name="Adams M.D."/>
            <person name="Amanatides P.G."/>
            <person name="Baden-Tillson H."/>
            <person name="Barnstead M."/>
            <person name="Chin S.H."/>
            <person name="Dew I."/>
            <person name="Evans C.A."/>
            <person name="Ferriera S."/>
            <person name="Flanigan M."/>
            <person name="Fosler C."/>
            <person name="Glodek A."/>
            <person name="Gu Z."/>
            <person name="Holt R.A."/>
            <person name="Jennings D."/>
            <person name="Kraft C.L."/>
            <person name="Lu F."/>
            <person name="Nguyen T."/>
            <person name="Nusskern D.R."/>
            <person name="Pfannkoch C.M."/>
            <person name="Sitter C."/>
            <person name="Sutton G.G."/>
            <person name="Venter J.C."/>
            <person name="Wang Z."/>
            <person name="Woodage T."/>
            <person name="Zheng X.H."/>
            <person name="Zhong F."/>
        </authorList>
    </citation>
    <scope>NUCLEOTIDE SEQUENCE [LARGE SCALE GENOMIC DNA]</scope>
    <source>
        <strain>BN</strain>
        <strain evidence="2">Sprague-Dawley</strain>
    </source>
</reference>
<dbReference type="AlphaFoldDB" id="A6HIN8"/>
<dbReference type="Proteomes" id="UP000234681">
    <property type="component" value="Chromosome 10"/>
</dbReference>
<evidence type="ECO:0000313" key="2">
    <source>
        <dbReference type="Proteomes" id="UP000234681"/>
    </source>
</evidence>